<reference evidence="1" key="1">
    <citation type="submission" date="2022-11" db="EMBL/GenBank/DDBJ databases">
        <title>Taxonomic description of a new Pseudomonas species.</title>
        <authorList>
            <person name="Tambong J.T."/>
        </authorList>
    </citation>
    <scope>NUCLEOTIDE SEQUENCE</scope>
    <source>
        <strain evidence="1">S1Bt42</strain>
    </source>
</reference>
<dbReference type="EMBL" id="CP112866">
    <property type="protein sequence ID" value="UZW21264.1"/>
    <property type="molecule type" value="Genomic_DNA"/>
</dbReference>
<evidence type="ECO:0000313" key="2">
    <source>
        <dbReference type="Proteomes" id="UP001164116"/>
    </source>
</evidence>
<dbReference type="InterPro" id="IPR056903">
    <property type="entry name" value="PA4575-like"/>
</dbReference>
<proteinExistence type="predicted"/>
<sequence>MPRNLCLTRQYFGLATRIECVIRPLAGDDGLWTVLFAAGMSGEQPSAVKSQGPFRGPVEAAKLLDSIVENLTGQGYKHAEDPPIWCLHLQAHLRSLNRSHEQLAL</sequence>
<organism evidence="1 2">
    <name type="scientific">Pseudomonas quebecensis</name>
    <dbReference type="NCBI Taxonomy" id="2995174"/>
    <lineage>
        <taxon>Bacteria</taxon>
        <taxon>Pseudomonadati</taxon>
        <taxon>Pseudomonadota</taxon>
        <taxon>Gammaproteobacteria</taxon>
        <taxon>Pseudomonadales</taxon>
        <taxon>Pseudomonadaceae</taxon>
        <taxon>Pseudomonas</taxon>
    </lineage>
</organism>
<gene>
    <name evidence="1" type="ORF">OSC50_02780</name>
</gene>
<dbReference type="RefSeq" id="WP_181080063.1">
    <property type="nucleotide sequence ID" value="NZ_CP112866.1"/>
</dbReference>
<dbReference type="Proteomes" id="UP001164116">
    <property type="component" value="Chromosome"/>
</dbReference>
<dbReference type="Pfam" id="PF24876">
    <property type="entry name" value="PA4575"/>
    <property type="match status" value="1"/>
</dbReference>
<accession>A0ABY6QPM9</accession>
<keyword evidence="2" id="KW-1185">Reference proteome</keyword>
<evidence type="ECO:0000313" key="1">
    <source>
        <dbReference type="EMBL" id="UZW21264.1"/>
    </source>
</evidence>
<protein>
    <submittedName>
        <fullName evidence="1">Uncharacterized protein</fullName>
    </submittedName>
</protein>
<name>A0ABY6QPM9_9PSED</name>